<keyword evidence="1" id="KW-1133">Transmembrane helix</keyword>
<keyword evidence="3" id="KW-1185">Reference proteome</keyword>
<sequence length="60" mass="6709">MATLFASYTGWLVLANVIIFLICLVRAVVQIRFHNHDALYVYIILGLISLGMVLVFGRGI</sequence>
<evidence type="ECO:0000313" key="2">
    <source>
        <dbReference type="EMBL" id="KRN33492.1"/>
    </source>
</evidence>
<keyword evidence="1" id="KW-0472">Membrane</keyword>
<proteinExistence type="predicted"/>
<protein>
    <submittedName>
        <fullName evidence="2">Uncharacterized protein</fullName>
    </submittedName>
</protein>
<feature type="transmembrane region" description="Helical" evidence="1">
    <location>
        <begin position="6"/>
        <end position="27"/>
    </location>
</feature>
<evidence type="ECO:0000256" key="1">
    <source>
        <dbReference type="SAM" id="Phobius"/>
    </source>
</evidence>
<evidence type="ECO:0000313" key="3">
    <source>
        <dbReference type="Proteomes" id="UP000051296"/>
    </source>
</evidence>
<keyword evidence="1" id="KW-0812">Transmembrane</keyword>
<dbReference type="InParanoid" id="A0A0R2G9W4"/>
<comment type="caution">
    <text evidence="2">The sequence shown here is derived from an EMBL/GenBank/DDBJ whole genome shotgun (WGS) entry which is preliminary data.</text>
</comment>
<organism evidence="2 3">
    <name type="scientific">Weissella halotolerans DSM 20190</name>
    <dbReference type="NCBI Taxonomy" id="1123500"/>
    <lineage>
        <taxon>Bacteria</taxon>
        <taxon>Bacillati</taxon>
        <taxon>Bacillota</taxon>
        <taxon>Bacilli</taxon>
        <taxon>Lactobacillales</taxon>
        <taxon>Lactobacillaceae</taxon>
        <taxon>Weissella</taxon>
    </lineage>
</organism>
<dbReference type="PATRIC" id="fig|1123500.6.peg.294"/>
<name>A0A0R2G9W4_9LACO</name>
<dbReference type="AlphaFoldDB" id="A0A0R2G9W4"/>
<gene>
    <name evidence="2" type="ORF">IV68_GL000295</name>
</gene>
<dbReference type="Proteomes" id="UP000051296">
    <property type="component" value="Unassembled WGS sequence"/>
</dbReference>
<feature type="transmembrane region" description="Helical" evidence="1">
    <location>
        <begin position="39"/>
        <end position="57"/>
    </location>
</feature>
<accession>A0A0R2G9W4</accession>
<reference evidence="2 3" key="1">
    <citation type="journal article" date="2015" name="Genome Announc.">
        <title>Expanding the biotechnology potential of lactobacilli through comparative genomics of 213 strains and associated genera.</title>
        <authorList>
            <person name="Sun Z."/>
            <person name="Harris H.M."/>
            <person name="McCann A."/>
            <person name="Guo C."/>
            <person name="Argimon S."/>
            <person name="Zhang W."/>
            <person name="Yang X."/>
            <person name="Jeffery I.B."/>
            <person name="Cooney J.C."/>
            <person name="Kagawa T.F."/>
            <person name="Liu W."/>
            <person name="Song Y."/>
            <person name="Salvetti E."/>
            <person name="Wrobel A."/>
            <person name="Rasinkangas P."/>
            <person name="Parkhill J."/>
            <person name="Rea M.C."/>
            <person name="O'Sullivan O."/>
            <person name="Ritari J."/>
            <person name="Douillard F.P."/>
            <person name="Paul Ross R."/>
            <person name="Yang R."/>
            <person name="Briner A.E."/>
            <person name="Felis G.E."/>
            <person name="de Vos W.M."/>
            <person name="Barrangou R."/>
            <person name="Klaenhammer T.R."/>
            <person name="Caufield P.W."/>
            <person name="Cui Y."/>
            <person name="Zhang H."/>
            <person name="O'Toole P.W."/>
        </authorList>
    </citation>
    <scope>NUCLEOTIDE SEQUENCE [LARGE SCALE GENOMIC DNA]</scope>
    <source>
        <strain evidence="2 3">DSM 20190</strain>
    </source>
</reference>
<dbReference type="EMBL" id="JQAX01000001">
    <property type="protein sequence ID" value="KRN33492.1"/>
    <property type="molecule type" value="Genomic_DNA"/>
</dbReference>